<dbReference type="GO" id="GO:0004497">
    <property type="term" value="F:monooxygenase activity"/>
    <property type="evidence" value="ECO:0007669"/>
    <property type="project" value="UniProtKB-KW"/>
</dbReference>
<feature type="domain" description="ABM" evidence="1">
    <location>
        <begin position="3"/>
        <end position="93"/>
    </location>
</feature>
<dbReference type="Proteomes" id="UP000782312">
    <property type="component" value="Unassembled WGS sequence"/>
</dbReference>
<protein>
    <submittedName>
        <fullName evidence="2">Antibiotic biosynthesis monooxygenase</fullName>
    </submittedName>
</protein>
<dbReference type="PANTHER" id="PTHR33336:SF3">
    <property type="entry name" value="ABM DOMAIN-CONTAINING PROTEIN"/>
    <property type="match status" value="1"/>
</dbReference>
<sequence>MAGRVHLFVTLKPRPGREGGLDALLRGMCGPSRAEAGCLRYDLFAPAEGGGARHLIECWRDQAALDAHREELHYKDFRSRVGDLVEGAPAVLFLREVDAAS</sequence>
<evidence type="ECO:0000313" key="2">
    <source>
        <dbReference type="EMBL" id="MBI3127543.1"/>
    </source>
</evidence>
<dbReference type="EMBL" id="JACPUR010000017">
    <property type="protein sequence ID" value="MBI3127543.1"/>
    <property type="molecule type" value="Genomic_DNA"/>
</dbReference>
<evidence type="ECO:0000259" key="1">
    <source>
        <dbReference type="PROSITE" id="PS51725"/>
    </source>
</evidence>
<comment type="caution">
    <text evidence="2">The sequence shown here is derived from an EMBL/GenBank/DDBJ whole genome shotgun (WGS) entry which is preliminary data.</text>
</comment>
<accession>A0A932MNA0</accession>
<organism evidence="2 3">
    <name type="scientific">Tectimicrobiota bacterium</name>
    <dbReference type="NCBI Taxonomy" id="2528274"/>
    <lineage>
        <taxon>Bacteria</taxon>
        <taxon>Pseudomonadati</taxon>
        <taxon>Nitrospinota/Tectimicrobiota group</taxon>
        <taxon>Candidatus Tectimicrobiota</taxon>
    </lineage>
</organism>
<dbReference type="Gene3D" id="3.30.70.100">
    <property type="match status" value="1"/>
</dbReference>
<dbReference type="SUPFAM" id="SSF54909">
    <property type="entry name" value="Dimeric alpha+beta barrel"/>
    <property type="match status" value="1"/>
</dbReference>
<dbReference type="Pfam" id="PF03992">
    <property type="entry name" value="ABM"/>
    <property type="match status" value="1"/>
</dbReference>
<dbReference type="PROSITE" id="PS51725">
    <property type="entry name" value="ABM"/>
    <property type="match status" value="1"/>
</dbReference>
<dbReference type="InterPro" id="IPR050744">
    <property type="entry name" value="AI-2_Isomerase_LsrG"/>
</dbReference>
<dbReference type="PANTHER" id="PTHR33336">
    <property type="entry name" value="QUINOL MONOOXYGENASE YGIN-RELATED"/>
    <property type="match status" value="1"/>
</dbReference>
<reference evidence="2" key="1">
    <citation type="submission" date="2020-07" db="EMBL/GenBank/DDBJ databases">
        <title>Huge and variable diversity of episymbiotic CPR bacteria and DPANN archaea in groundwater ecosystems.</title>
        <authorList>
            <person name="He C.Y."/>
            <person name="Keren R."/>
            <person name="Whittaker M."/>
            <person name="Farag I.F."/>
            <person name="Doudna J."/>
            <person name="Cate J.H.D."/>
            <person name="Banfield J.F."/>
        </authorList>
    </citation>
    <scope>NUCLEOTIDE SEQUENCE</scope>
    <source>
        <strain evidence="2">NC_groundwater_763_Ag_S-0.2um_68_21</strain>
    </source>
</reference>
<keyword evidence="2" id="KW-0560">Oxidoreductase</keyword>
<gene>
    <name evidence="2" type="ORF">HYZ11_08070</name>
</gene>
<keyword evidence="2" id="KW-0503">Monooxygenase</keyword>
<dbReference type="InterPro" id="IPR011008">
    <property type="entry name" value="Dimeric_a/b-barrel"/>
</dbReference>
<dbReference type="AlphaFoldDB" id="A0A932MNA0"/>
<dbReference type="InterPro" id="IPR007138">
    <property type="entry name" value="ABM_dom"/>
</dbReference>
<name>A0A932MNA0_UNCTE</name>
<proteinExistence type="predicted"/>
<evidence type="ECO:0000313" key="3">
    <source>
        <dbReference type="Proteomes" id="UP000782312"/>
    </source>
</evidence>